<dbReference type="Gene3D" id="1.20.1280.50">
    <property type="match status" value="1"/>
</dbReference>
<reference evidence="2" key="1">
    <citation type="submission" date="2021-06" db="EMBL/GenBank/DDBJ databases">
        <authorList>
            <person name="Kallberg Y."/>
            <person name="Tangrot J."/>
            <person name="Rosling A."/>
        </authorList>
    </citation>
    <scope>NUCLEOTIDE SEQUENCE</scope>
    <source>
        <strain evidence="2">IA702</strain>
    </source>
</reference>
<proteinExistence type="predicted"/>
<dbReference type="OrthoDB" id="2399195at2759"/>
<accession>A0A9N9BBV0</accession>
<dbReference type="SUPFAM" id="SSF81383">
    <property type="entry name" value="F-box domain"/>
    <property type="match status" value="1"/>
</dbReference>
<dbReference type="Pfam" id="PF12937">
    <property type="entry name" value="F-box-like"/>
    <property type="match status" value="1"/>
</dbReference>
<evidence type="ECO:0000313" key="2">
    <source>
        <dbReference type="EMBL" id="CAG8560722.1"/>
    </source>
</evidence>
<dbReference type="AlphaFoldDB" id="A0A9N9BBV0"/>
<sequence>MLFKCTSSRINKNSSISSITSLSSLPNEILLLIIESLDIISLLALSDTCRRFNDLSYTQLLSLFNSSDIKLIILLSQEYKWQFHVELSFSHFDADTQNLVFKPQSQTSLTFYSSAVLRNPNLCNINLIQEINENEEPCPLKENLLPKSHSLSIKQIGTFQQIHKVYRRGKGAKHMPLWHTFSYSVSAPTEEMSPKTDRKRLITPIEFRCPVGFFYPQSTTAQMIFRKLFGRQRWQKNKLSTTTLIDSEIQMDKSSEQTDDIYVSPSRWW</sequence>
<evidence type="ECO:0000259" key="1">
    <source>
        <dbReference type="PROSITE" id="PS50181"/>
    </source>
</evidence>
<protein>
    <submittedName>
        <fullName evidence="2">1317_t:CDS:1</fullName>
    </submittedName>
</protein>
<dbReference type="PROSITE" id="PS50181">
    <property type="entry name" value="FBOX"/>
    <property type="match status" value="1"/>
</dbReference>
<keyword evidence="3" id="KW-1185">Reference proteome</keyword>
<dbReference type="InterPro" id="IPR036047">
    <property type="entry name" value="F-box-like_dom_sf"/>
</dbReference>
<gene>
    <name evidence="2" type="ORF">POCULU_LOCUS5494</name>
</gene>
<dbReference type="SMART" id="SM00256">
    <property type="entry name" value="FBOX"/>
    <property type="match status" value="1"/>
</dbReference>
<feature type="domain" description="F-box" evidence="1">
    <location>
        <begin position="19"/>
        <end position="67"/>
    </location>
</feature>
<dbReference type="EMBL" id="CAJVPJ010000852">
    <property type="protein sequence ID" value="CAG8560722.1"/>
    <property type="molecule type" value="Genomic_DNA"/>
</dbReference>
<dbReference type="CDD" id="cd09917">
    <property type="entry name" value="F-box_SF"/>
    <property type="match status" value="1"/>
</dbReference>
<name>A0A9N9BBV0_9GLOM</name>
<evidence type="ECO:0000313" key="3">
    <source>
        <dbReference type="Proteomes" id="UP000789572"/>
    </source>
</evidence>
<organism evidence="2 3">
    <name type="scientific">Paraglomus occultum</name>
    <dbReference type="NCBI Taxonomy" id="144539"/>
    <lineage>
        <taxon>Eukaryota</taxon>
        <taxon>Fungi</taxon>
        <taxon>Fungi incertae sedis</taxon>
        <taxon>Mucoromycota</taxon>
        <taxon>Glomeromycotina</taxon>
        <taxon>Glomeromycetes</taxon>
        <taxon>Paraglomerales</taxon>
        <taxon>Paraglomeraceae</taxon>
        <taxon>Paraglomus</taxon>
    </lineage>
</organism>
<dbReference type="Proteomes" id="UP000789572">
    <property type="component" value="Unassembled WGS sequence"/>
</dbReference>
<comment type="caution">
    <text evidence="2">The sequence shown here is derived from an EMBL/GenBank/DDBJ whole genome shotgun (WGS) entry which is preliminary data.</text>
</comment>
<dbReference type="InterPro" id="IPR001810">
    <property type="entry name" value="F-box_dom"/>
</dbReference>